<dbReference type="Gene3D" id="3.30.70.330">
    <property type="match status" value="1"/>
</dbReference>
<evidence type="ECO:0000259" key="5">
    <source>
        <dbReference type="PROSITE" id="PS50102"/>
    </source>
</evidence>
<feature type="compositionally biased region" description="Pro residues" evidence="4">
    <location>
        <begin position="280"/>
        <end position="292"/>
    </location>
</feature>
<proteinExistence type="predicted"/>
<accession>G0U043</accession>
<evidence type="ECO:0000256" key="3">
    <source>
        <dbReference type="PROSITE-ProRule" id="PRU00176"/>
    </source>
</evidence>
<comment type="subcellular location">
    <subcellularLocation>
        <location evidence="1">Nucleus</location>
    </subcellularLocation>
</comment>
<feature type="compositionally biased region" description="Low complexity" evidence="4">
    <location>
        <begin position="116"/>
        <end position="128"/>
    </location>
</feature>
<organism evidence="6">
    <name type="scientific">Trypanosoma vivax (strain Y486)</name>
    <dbReference type="NCBI Taxonomy" id="1055687"/>
    <lineage>
        <taxon>Eukaryota</taxon>
        <taxon>Discoba</taxon>
        <taxon>Euglenozoa</taxon>
        <taxon>Kinetoplastea</taxon>
        <taxon>Metakinetoplastina</taxon>
        <taxon>Trypanosomatida</taxon>
        <taxon>Trypanosomatidae</taxon>
        <taxon>Trypanosoma</taxon>
        <taxon>Duttonella</taxon>
    </lineage>
</organism>
<feature type="region of interest" description="Disordered" evidence="4">
    <location>
        <begin position="96"/>
        <end position="191"/>
    </location>
</feature>
<dbReference type="Pfam" id="PF00076">
    <property type="entry name" value="RRM_1"/>
    <property type="match status" value="1"/>
</dbReference>
<sequence length="318" mass="33871">MAEPGKADPTEPPVDEPSRFFVGGLHRQITPHDVEEYFSQFGEVESFRLKLDSSGHTRGFGWLQFVKPPTGVMRPEPHVLNNAKLTVEVAHAFPASKGHGSYDQSFTNSYRRRPRSGSLSSDRSVSSSDSRERYSGQRRRFSPRQARRGGTESRRSRLPPLPTPAFVAQSQAAGQLPTAPPAYESGFGPSTNTGNGGEALLAAMTAAAATTTPTNDVYLCIPLALCPSQFLNDPRTFCAKLDQSRIGGLSIVPTPTSGVPGLSTQLCSAGAPAVQQTTMLPPPPPPPPPPPSSKHHSSMSRAGGRSHAHGGGKHAYGE</sequence>
<keyword evidence="2" id="KW-0539">Nucleus</keyword>
<dbReference type="PROSITE" id="PS50102">
    <property type="entry name" value="RRM"/>
    <property type="match status" value="1"/>
</dbReference>
<feature type="compositionally biased region" description="Basic residues" evidence="4">
    <location>
        <begin position="293"/>
        <end position="312"/>
    </location>
</feature>
<dbReference type="PANTHER" id="PTHR48033:SF10">
    <property type="entry name" value="RNA-BINDING PROTEIN SQUID"/>
    <property type="match status" value="1"/>
</dbReference>
<dbReference type="InterPro" id="IPR012677">
    <property type="entry name" value="Nucleotide-bd_a/b_plait_sf"/>
</dbReference>
<dbReference type="GO" id="GO:0000785">
    <property type="term" value="C:chromatin"/>
    <property type="evidence" value="ECO:0007669"/>
    <property type="project" value="TreeGrafter"/>
</dbReference>
<dbReference type="OMA" id="SICPGAF"/>
<evidence type="ECO:0000256" key="4">
    <source>
        <dbReference type="SAM" id="MobiDB-lite"/>
    </source>
</evidence>
<gene>
    <name evidence="6" type="ORF">TVY486_0800480</name>
</gene>
<dbReference type="InterPro" id="IPR000504">
    <property type="entry name" value="RRM_dom"/>
</dbReference>
<dbReference type="GO" id="GO:0003723">
    <property type="term" value="F:RNA binding"/>
    <property type="evidence" value="ECO:0007669"/>
    <property type="project" value="UniProtKB-UniRule"/>
</dbReference>
<dbReference type="CDD" id="cd00590">
    <property type="entry name" value="RRM_SF"/>
    <property type="match status" value="1"/>
</dbReference>
<feature type="domain" description="RRM" evidence="5">
    <location>
        <begin position="18"/>
        <end position="94"/>
    </location>
</feature>
<dbReference type="GO" id="GO:0005654">
    <property type="term" value="C:nucleoplasm"/>
    <property type="evidence" value="ECO:0007669"/>
    <property type="project" value="TreeGrafter"/>
</dbReference>
<feature type="compositionally biased region" description="Basic residues" evidence="4">
    <location>
        <begin position="136"/>
        <end position="147"/>
    </location>
</feature>
<dbReference type="SUPFAM" id="SSF54928">
    <property type="entry name" value="RNA-binding domain, RBD"/>
    <property type="match status" value="1"/>
</dbReference>
<evidence type="ECO:0000256" key="1">
    <source>
        <dbReference type="ARBA" id="ARBA00004123"/>
    </source>
</evidence>
<name>G0U043_TRYVY</name>
<dbReference type="AlphaFoldDB" id="G0U043"/>
<dbReference type="GO" id="GO:0010468">
    <property type="term" value="P:regulation of gene expression"/>
    <property type="evidence" value="ECO:0007669"/>
    <property type="project" value="TreeGrafter"/>
</dbReference>
<dbReference type="VEuPathDB" id="TriTrypDB:TvY486_0800480"/>
<dbReference type="SMART" id="SM00360">
    <property type="entry name" value="RRM"/>
    <property type="match status" value="1"/>
</dbReference>
<evidence type="ECO:0000313" key="6">
    <source>
        <dbReference type="EMBL" id="CCC49440.1"/>
    </source>
</evidence>
<feature type="region of interest" description="Disordered" evidence="4">
    <location>
        <begin position="262"/>
        <end position="318"/>
    </location>
</feature>
<dbReference type="InterPro" id="IPR035979">
    <property type="entry name" value="RBD_domain_sf"/>
</dbReference>
<dbReference type="EMBL" id="HE573024">
    <property type="protein sequence ID" value="CCC49440.1"/>
    <property type="molecule type" value="Genomic_DNA"/>
</dbReference>
<reference evidence="6" key="1">
    <citation type="journal article" date="2012" name="Proc. Natl. Acad. Sci. U.S.A.">
        <title>Antigenic diversity is generated by distinct evolutionary mechanisms in African trypanosome species.</title>
        <authorList>
            <person name="Jackson A.P."/>
            <person name="Berry A."/>
            <person name="Aslett M."/>
            <person name="Allison H.C."/>
            <person name="Burton P."/>
            <person name="Vavrova-Anderson J."/>
            <person name="Brown R."/>
            <person name="Browne H."/>
            <person name="Corton N."/>
            <person name="Hauser H."/>
            <person name="Gamble J."/>
            <person name="Gilderthorp R."/>
            <person name="Marcello L."/>
            <person name="McQuillan J."/>
            <person name="Otto T.D."/>
            <person name="Quail M.A."/>
            <person name="Sanders M.J."/>
            <person name="van Tonder A."/>
            <person name="Ginger M.L."/>
            <person name="Field M.C."/>
            <person name="Barry J.D."/>
            <person name="Hertz-Fowler C."/>
            <person name="Berriman M."/>
        </authorList>
    </citation>
    <scope>NUCLEOTIDE SEQUENCE</scope>
    <source>
        <strain evidence="6">Y486</strain>
    </source>
</reference>
<evidence type="ECO:0000256" key="2">
    <source>
        <dbReference type="ARBA" id="ARBA00023242"/>
    </source>
</evidence>
<keyword evidence="3" id="KW-0694">RNA-binding</keyword>
<protein>
    <submittedName>
        <fullName evidence="6">Putative RNA-binding protein</fullName>
    </submittedName>
</protein>
<dbReference type="PANTHER" id="PTHR48033">
    <property type="entry name" value="RNA-BINDING (RRM/RBD/RNP MOTIFS) FAMILY PROTEIN"/>
    <property type="match status" value="1"/>
</dbReference>